<sequence>MFSLASPGPVLSGRMIRALPCFAAVAILSACATTQQVAQPAGSAIALGESVAVEEMSVTPLRVVEDSRCPINARCVWAGRLVVEAAIRSDGVAETREMTLGEPELMGGQSVLLSEVLPRPSTQTMPVAPGDYRFVFTNGSSD</sequence>
<organism evidence="2 3">
    <name type="scientific">Aurantiacibacter aquimixticola</name>
    <dbReference type="NCBI Taxonomy" id="1958945"/>
    <lineage>
        <taxon>Bacteria</taxon>
        <taxon>Pseudomonadati</taxon>
        <taxon>Pseudomonadota</taxon>
        <taxon>Alphaproteobacteria</taxon>
        <taxon>Sphingomonadales</taxon>
        <taxon>Erythrobacteraceae</taxon>
        <taxon>Aurantiacibacter</taxon>
    </lineage>
</organism>
<evidence type="ECO:0008006" key="4">
    <source>
        <dbReference type="Google" id="ProtNLM"/>
    </source>
</evidence>
<feature type="signal peptide" evidence="1">
    <location>
        <begin position="1"/>
        <end position="23"/>
    </location>
</feature>
<evidence type="ECO:0000313" key="3">
    <source>
        <dbReference type="Proteomes" id="UP000285232"/>
    </source>
</evidence>
<dbReference type="RefSeq" id="WP_120047717.1">
    <property type="nucleotide sequence ID" value="NZ_RAHX01000001.1"/>
</dbReference>
<gene>
    <name evidence="2" type="ORF">D6201_04435</name>
</gene>
<dbReference type="Proteomes" id="UP000285232">
    <property type="component" value="Unassembled WGS sequence"/>
</dbReference>
<reference evidence="2 3" key="1">
    <citation type="journal article" date="2017" name="Int. J. Syst. Evol. Microbiol.">
        <title>Erythrobacter aquimixticola sp. nov., isolated from the junction between the ocean and a freshwater spring.</title>
        <authorList>
            <person name="Park S."/>
            <person name="Jung Y.T."/>
            <person name="Choi S.J."/>
            <person name="Yoon J.H."/>
        </authorList>
    </citation>
    <scope>NUCLEOTIDE SEQUENCE [LARGE SCALE GENOMIC DNA]</scope>
    <source>
        <strain evidence="2 3">JSSK-14</strain>
    </source>
</reference>
<evidence type="ECO:0000313" key="2">
    <source>
        <dbReference type="EMBL" id="RJY08704.1"/>
    </source>
</evidence>
<dbReference type="AlphaFoldDB" id="A0A419RSH4"/>
<dbReference type="OrthoDB" id="163809at2"/>
<comment type="caution">
    <text evidence="2">The sequence shown here is derived from an EMBL/GenBank/DDBJ whole genome shotgun (WGS) entry which is preliminary data.</text>
</comment>
<keyword evidence="3" id="KW-1185">Reference proteome</keyword>
<protein>
    <recommendedName>
        <fullName evidence="4">Lipoprotein</fullName>
    </recommendedName>
</protein>
<name>A0A419RSH4_9SPHN</name>
<accession>A0A419RSH4</accession>
<dbReference type="EMBL" id="RAHX01000001">
    <property type="protein sequence ID" value="RJY08704.1"/>
    <property type="molecule type" value="Genomic_DNA"/>
</dbReference>
<keyword evidence="1" id="KW-0732">Signal</keyword>
<feature type="chain" id="PRO_5019302746" description="Lipoprotein" evidence="1">
    <location>
        <begin position="24"/>
        <end position="142"/>
    </location>
</feature>
<evidence type="ECO:0000256" key="1">
    <source>
        <dbReference type="SAM" id="SignalP"/>
    </source>
</evidence>
<proteinExistence type="predicted"/>